<dbReference type="PANTHER" id="PTHR10233">
    <property type="entry name" value="TRANSLATION INITIATION FACTOR EIF-2B"/>
    <property type="match status" value="1"/>
</dbReference>
<name>A0A6G1SFG7_9ACAR</name>
<dbReference type="EMBL" id="GGYP01003941">
    <property type="protein sequence ID" value="MDE48712.1"/>
    <property type="molecule type" value="Transcribed_RNA"/>
</dbReference>
<dbReference type="SUPFAM" id="SSF100950">
    <property type="entry name" value="NagB/RpiA/CoA transferase-like"/>
    <property type="match status" value="1"/>
</dbReference>
<evidence type="ECO:0000256" key="8">
    <source>
        <dbReference type="ARBA" id="ARBA00046432"/>
    </source>
</evidence>
<protein>
    <recommendedName>
        <fullName evidence="6">Translation initiation factor eIF2B subunit delta</fullName>
    </recommendedName>
    <alternativeName>
        <fullName evidence="7">eIF2B GDP-GTP exchange factor subunit delta</fullName>
    </alternativeName>
</protein>
<comment type="similarity">
    <text evidence="2 9">Belongs to the eIF-2B alpha/beta/delta subunits family.</text>
</comment>
<keyword evidence="5" id="KW-0648">Protein biosynthesis</keyword>
<sequence>MRARASTMKTSIDAYLPSRARNIGQILEYVERKSITDELLIKVGLRINKNLLLGSNHRCVAMLTVFKSIIDNYEPNHQRPLDELKDMLVQAKEFLNFCRPLSVSMLNAEKLIYAEIFNLNQQTASSQLSITEECLLYNDHKQKLKDFIDQFIYEEIWSAQKGICENIQENITTNDVILVYGCSTIVQHVLLDSKLRGKRFRVIVVDSPPHFNGRRMLNFLNDNQIDVSYTLINSLSFVMRQATKVLLGANSMLANGYVMSQIGTSQVALMAKATNVPTLVCCETYKLSDRVYVDSFGCNEVDGGHELDSALNLRYDLTPPEFVSMVINEKNIVPAESVPALLRFRAERKRNNPIEAAQTNTAHI</sequence>
<dbReference type="InterPro" id="IPR000649">
    <property type="entry name" value="IF-2B-related"/>
</dbReference>
<evidence type="ECO:0000256" key="9">
    <source>
        <dbReference type="RuleBase" id="RU003814"/>
    </source>
</evidence>
<gene>
    <name evidence="10" type="primary">Eif2b4</name>
    <name evidence="10" type="ORF">g.19265</name>
</gene>
<evidence type="ECO:0000256" key="2">
    <source>
        <dbReference type="ARBA" id="ARBA00007251"/>
    </source>
</evidence>
<evidence type="ECO:0000256" key="7">
    <source>
        <dbReference type="ARBA" id="ARBA00044356"/>
    </source>
</evidence>
<dbReference type="PANTHER" id="PTHR10233:SF14">
    <property type="entry name" value="TRANSLATION INITIATION FACTOR EIF-2B SUBUNIT DELTA"/>
    <property type="match status" value="1"/>
</dbReference>
<dbReference type="Gene3D" id="3.40.50.10470">
    <property type="entry name" value="Translation initiation factor eif-2b, domain 2"/>
    <property type="match status" value="1"/>
</dbReference>
<proteinExistence type="inferred from homology"/>
<evidence type="ECO:0000256" key="6">
    <source>
        <dbReference type="ARBA" id="ARBA00044147"/>
    </source>
</evidence>
<dbReference type="Pfam" id="PF01008">
    <property type="entry name" value="IF-2B"/>
    <property type="match status" value="1"/>
</dbReference>
<evidence type="ECO:0000256" key="5">
    <source>
        <dbReference type="ARBA" id="ARBA00022917"/>
    </source>
</evidence>
<organism evidence="10">
    <name type="scientific">Aceria tosichella</name>
    <name type="common">wheat curl mite</name>
    <dbReference type="NCBI Taxonomy" id="561515"/>
    <lineage>
        <taxon>Eukaryota</taxon>
        <taxon>Metazoa</taxon>
        <taxon>Ecdysozoa</taxon>
        <taxon>Arthropoda</taxon>
        <taxon>Chelicerata</taxon>
        <taxon>Arachnida</taxon>
        <taxon>Acari</taxon>
        <taxon>Acariformes</taxon>
        <taxon>Trombidiformes</taxon>
        <taxon>Prostigmata</taxon>
        <taxon>Eupodina</taxon>
        <taxon>Eriophyoidea</taxon>
        <taxon>Eriophyidae</taxon>
        <taxon>Eriophyinae</taxon>
        <taxon>Aceriini</taxon>
        <taxon>Aceria</taxon>
    </lineage>
</organism>
<reference evidence="10" key="1">
    <citation type="submission" date="2018-10" db="EMBL/GenBank/DDBJ databases">
        <title>Transcriptome assembly of Aceria tosichella (Wheat curl mite) Type 2.</title>
        <authorList>
            <person name="Scully E.D."/>
            <person name="Geib S.M."/>
            <person name="Palmer N.A."/>
            <person name="Gupta A.K."/>
            <person name="Sarath G."/>
            <person name="Tatineni S."/>
        </authorList>
    </citation>
    <scope>NUCLEOTIDE SEQUENCE</scope>
    <source>
        <strain evidence="10">LincolnNE</strain>
    </source>
</reference>
<keyword evidence="4 10" id="KW-0396">Initiation factor</keyword>
<keyword evidence="3" id="KW-0963">Cytoplasm</keyword>
<comment type="subunit">
    <text evidence="8">Component of the translation initiation factor 2B (eIF2B) complex which is a heterodecamer of two sets of five different subunits: alpha, beta, gamma, delta and epsilon. Subunits alpha, beta and delta comprise a regulatory subcomplex and subunits epsilon and gamma comprise a catalytic subcomplex. Within the complex, the hexameric regulatory complex resides at the center, with the two heterodimeric catalytic subcomplexes bound on opposite sides.</text>
</comment>
<dbReference type="InterPro" id="IPR042529">
    <property type="entry name" value="IF_2B-like_C"/>
</dbReference>
<accession>A0A6G1SFG7</accession>
<dbReference type="GO" id="GO:0003743">
    <property type="term" value="F:translation initiation factor activity"/>
    <property type="evidence" value="ECO:0007669"/>
    <property type="project" value="UniProtKB-KW"/>
</dbReference>
<dbReference type="InterPro" id="IPR037171">
    <property type="entry name" value="NagB/RpiA_transferase-like"/>
</dbReference>
<comment type="subcellular location">
    <subcellularLocation>
        <location evidence="1">Cytoplasm</location>
        <location evidence="1">Cytosol</location>
    </subcellularLocation>
</comment>
<dbReference type="GO" id="GO:0005829">
    <property type="term" value="C:cytosol"/>
    <property type="evidence" value="ECO:0007669"/>
    <property type="project" value="UniProtKB-SubCell"/>
</dbReference>
<evidence type="ECO:0000256" key="4">
    <source>
        <dbReference type="ARBA" id="ARBA00022540"/>
    </source>
</evidence>
<evidence type="ECO:0000313" key="10">
    <source>
        <dbReference type="EMBL" id="MDE48712.1"/>
    </source>
</evidence>
<evidence type="ECO:0000256" key="1">
    <source>
        <dbReference type="ARBA" id="ARBA00004514"/>
    </source>
</evidence>
<evidence type="ECO:0000256" key="3">
    <source>
        <dbReference type="ARBA" id="ARBA00022490"/>
    </source>
</evidence>
<dbReference type="AlphaFoldDB" id="A0A6G1SFG7"/>